<keyword evidence="1" id="KW-1133">Transmembrane helix</keyword>
<accession>A0A379WUW5</accession>
<name>A0A379WUW5_SALET</name>
<evidence type="ECO:0000313" key="3">
    <source>
        <dbReference type="Proteomes" id="UP000254712"/>
    </source>
</evidence>
<reference evidence="2 3" key="1">
    <citation type="submission" date="2018-06" db="EMBL/GenBank/DDBJ databases">
        <authorList>
            <consortium name="Pathogen Informatics"/>
            <person name="Doyle S."/>
        </authorList>
    </citation>
    <scope>NUCLEOTIDE SEQUENCE [LARGE SCALE GENOMIC DNA]</scope>
    <source>
        <strain evidence="2 3">NCTC8261</strain>
    </source>
</reference>
<dbReference type="Proteomes" id="UP000254712">
    <property type="component" value="Unassembled WGS sequence"/>
</dbReference>
<feature type="transmembrane region" description="Helical" evidence="1">
    <location>
        <begin position="33"/>
        <end position="51"/>
    </location>
</feature>
<protein>
    <submittedName>
        <fullName evidence="2">Tetrathionate reductase subunit C (Membrane protein)</fullName>
    </submittedName>
</protein>
<keyword evidence="1" id="KW-0472">Membrane</keyword>
<evidence type="ECO:0000256" key="1">
    <source>
        <dbReference type="SAM" id="Phobius"/>
    </source>
</evidence>
<keyword evidence="1" id="KW-0812">Transmembrane</keyword>
<dbReference type="EMBL" id="UGXT01000002">
    <property type="protein sequence ID" value="SUH37740.1"/>
    <property type="molecule type" value="Genomic_DNA"/>
</dbReference>
<dbReference type="AlphaFoldDB" id="A0A379WUW5"/>
<gene>
    <name evidence="2" type="primary">ttrC_4</name>
    <name evidence="2" type="ORF">NCTC8261_04042</name>
</gene>
<organism evidence="2 3">
    <name type="scientific">Salmonella enterica I</name>
    <dbReference type="NCBI Taxonomy" id="59201"/>
    <lineage>
        <taxon>Bacteria</taxon>
        <taxon>Pseudomonadati</taxon>
        <taxon>Pseudomonadota</taxon>
        <taxon>Gammaproteobacteria</taxon>
        <taxon>Enterobacterales</taxon>
        <taxon>Enterobacteriaceae</taxon>
        <taxon>Salmonella</taxon>
    </lineage>
</organism>
<proteinExistence type="predicted"/>
<sequence length="65" mass="7128">MLADALDIVDSGTNRTKFNAQFNPYSLPGGTDGWLAILGTFGLWIALLIIIRETLNGLTRRLQHG</sequence>
<evidence type="ECO:0000313" key="2">
    <source>
        <dbReference type="EMBL" id="SUH37740.1"/>
    </source>
</evidence>